<accession>A0A916Y6Y0</accession>
<organism evidence="1 2">
    <name type="scientific">Croceicoccus pelagius</name>
    <dbReference type="NCBI Taxonomy" id="1703341"/>
    <lineage>
        <taxon>Bacteria</taxon>
        <taxon>Pseudomonadati</taxon>
        <taxon>Pseudomonadota</taxon>
        <taxon>Alphaproteobacteria</taxon>
        <taxon>Sphingomonadales</taxon>
        <taxon>Erythrobacteraceae</taxon>
        <taxon>Croceicoccus</taxon>
    </lineage>
</organism>
<reference evidence="1 2" key="1">
    <citation type="journal article" date="2014" name="Int. J. Syst. Evol. Microbiol.">
        <title>Complete genome sequence of Corynebacterium casei LMG S-19264T (=DSM 44701T), isolated from a smear-ripened cheese.</title>
        <authorList>
            <consortium name="US DOE Joint Genome Institute (JGI-PGF)"/>
            <person name="Walter F."/>
            <person name="Albersmeier A."/>
            <person name="Kalinowski J."/>
            <person name="Ruckert C."/>
        </authorList>
    </citation>
    <scope>NUCLEOTIDE SEQUENCE [LARGE SCALE GENOMIC DNA]</scope>
    <source>
        <strain evidence="1 2">CGMCC 1.15358</strain>
    </source>
</reference>
<gene>
    <name evidence="1" type="ORF">GCM10010989_03660</name>
</gene>
<name>A0A916Y6Y0_9SPHN</name>
<protein>
    <submittedName>
        <fullName evidence="1">Uncharacterized protein</fullName>
    </submittedName>
</protein>
<proteinExistence type="predicted"/>
<dbReference type="AlphaFoldDB" id="A0A916Y6Y0"/>
<evidence type="ECO:0000313" key="2">
    <source>
        <dbReference type="Proteomes" id="UP000598997"/>
    </source>
</evidence>
<dbReference type="EMBL" id="BMIO01000001">
    <property type="protein sequence ID" value="GGD32873.1"/>
    <property type="molecule type" value="Genomic_DNA"/>
</dbReference>
<evidence type="ECO:0000313" key="1">
    <source>
        <dbReference type="EMBL" id="GGD32873.1"/>
    </source>
</evidence>
<keyword evidence="2" id="KW-1185">Reference proteome</keyword>
<comment type="caution">
    <text evidence="1">The sequence shown here is derived from an EMBL/GenBank/DDBJ whole genome shotgun (WGS) entry which is preliminary data.</text>
</comment>
<sequence length="61" mass="6888">MASTSMIQPRQPAHIRRFCPTMQALSANGNRFVGKHIRKAGGYRFLRGFWPFDEFDAASTG</sequence>
<dbReference type="Proteomes" id="UP000598997">
    <property type="component" value="Unassembled WGS sequence"/>
</dbReference>